<accession>A0A852WEZ3</accession>
<feature type="compositionally biased region" description="Acidic residues" evidence="1">
    <location>
        <begin position="257"/>
        <end position="269"/>
    </location>
</feature>
<dbReference type="RefSeq" id="WP_179422090.1">
    <property type="nucleotide sequence ID" value="NZ_JACCAB010000001.1"/>
</dbReference>
<keyword evidence="3" id="KW-1185">Reference proteome</keyword>
<feature type="compositionally biased region" description="Basic and acidic residues" evidence="1">
    <location>
        <begin position="270"/>
        <end position="281"/>
    </location>
</feature>
<dbReference type="AlphaFoldDB" id="A0A852WEZ3"/>
<organism evidence="2 3">
    <name type="scientific">Pedococcus badiiscoriae</name>
    <dbReference type="NCBI Taxonomy" id="642776"/>
    <lineage>
        <taxon>Bacteria</taxon>
        <taxon>Bacillati</taxon>
        <taxon>Actinomycetota</taxon>
        <taxon>Actinomycetes</taxon>
        <taxon>Micrococcales</taxon>
        <taxon>Intrasporangiaceae</taxon>
        <taxon>Pedococcus</taxon>
    </lineage>
</organism>
<evidence type="ECO:0000313" key="3">
    <source>
        <dbReference type="Proteomes" id="UP000573599"/>
    </source>
</evidence>
<comment type="caution">
    <text evidence="2">The sequence shown here is derived from an EMBL/GenBank/DDBJ whole genome shotgun (WGS) entry which is preliminary data.</text>
</comment>
<evidence type="ECO:0000313" key="2">
    <source>
        <dbReference type="EMBL" id="NYG07803.1"/>
    </source>
</evidence>
<protein>
    <submittedName>
        <fullName evidence="2">Uncharacterized protein</fullName>
    </submittedName>
</protein>
<dbReference type="Proteomes" id="UP000573599">
    <property type="component" value="Unassembled WGS sequence"/>
</dbReference>
<reference evidence="2 3" key="1">
    <citation type="submission" date="2020-07" db="EMBL/GenBank/DDBJ databases">
        <title>Sequencing the genomes of 1000 actinobacteria strains.</title>
        <authorList>
            <person name="Klenk H.-P."/>
        </authorList>
    </citation>
    <scope>NUCLEOTIDE SEQUENCE [LARGE SCALE GENOMIC DNA]</scope>
    <source>
        <strain evidence="2 3">DSM 23987</strain>
    </source>
</reference>
<proteinExistence type="predicted"/>
<evidence type="ECO:0000256" key="1">
    <source>
        <dbReference type="SAM" id="MobiDB-lite"/>
    </source>
</evidence>
<sequence length="295" mass="31733">MSTATYERPLRAVPAPPEQRERFALVLAIRRRAEQSLNMLLALPRGAAGWALRRLRALGDAAREHRVLGWVGARLRGAVTLARAVGVVPLVGAVLSTPPVWNATQRLAAAAASGLAMAGRYLWTRAQHLLSRGGTTGQRIEHAMSRAGSAVSRAARAVAAHPAAPTVTHAAKAALRLVRPISQAGVAHQLLRLIPVQPVRFALELIILPLVLALGVPGQNRPRAIRTFPLPTMRPLDNDQPTTQATESAPPIGEAQAELDDSAIAEELADVARNRAERRAQQQEQARAKRARAHR</sequence>
<dbReference type="EMBL" id="JACCAB010000001">
    <property type="protein sequence ID" value="NYG07803.1"/>
    <property type="molecule type" value="Genomic_DNA"/>
</dbReference>
<gene>
    <name evidence="2" type="ORF">BJ986_002290</name>
</gene>
<feature type="region of interest" description="Disordered" evidence="1">
    <location>
        <begin position="229"/>
        <end position="295"/>
    </location>
</feature>
<name>A0A852WEZ3_9MICO</name>